<dbReference type="GO" id="GO:0003677">
    <property type="term" value="F:DNA binding"/>
    <property type="evidence" value="ECO:0007669"/>
    <property type="project" value="UniProtKB-UniRule"/>
</dbReference>
<evidence type="ECO:0000256" key="2">
    <source>
        <dbReference type="ARBA" id="ARBA00023125"/>
    </source>
</evidence>
<dbReference type="PANTHER" id="PTHR43479">
    <property type="entry name" value="ACREF/ENVCD OPERON REPRESSOR-RELATED"/>
    <property type="match status" value="1"/>
</dbReference>
<dbReference type="Gene3D" id="1.10.357.10">
    <property type="entry name" value="Tetracycline Repressor, domain 2"/>
    <property type="match status" value="1"/>
</dbReference>
<feature type="DNA-binding region" description="H-T-H motif" evidence="3">
    <location>
        <begin position="29"/>
        <end position="48"/>
    </location>
</feature>
<name>A0A3D8PGL3_9BACI</name>
<evidence type="ECO:0000313" key="5">
    <source>
        <dbReference type="EMBL" id="RDW15226.1"/>
    </source>
</evidence>
<comment type="caution">
    <text evidence="5">The sequence shown here is derived from an EMBL/GenBank/DDBJ whole genome shotgun (WGS) entry which is preliminary data.</text>
</comment>
<dbReference type="Pfam" id="PF00440">
    <property type="entry name" value="TetR_N"/>
    <property type="match status" value="1"/>
</dbReference>
<feature type="domain" description="HTH tetR-type" evidence="4">
    <location>
        <begin position="6"/>
        <end position="66"/>
    </location>
</feature>
<dbReference type="Proteomes" id="UP000257143">
    <property type="component" value="Unassembled WGS sequence"/>
</dbReference>
<keyword evidence="6" id="KW-1185">Reference proteome</keyword>
<evidence type="ECO:0000256" key="3">
    <source>
        <dbReference type="PROSITE-ProRule" id="PRU00335"/>
    </source>
</evidence>
<dbReference type="PROSITE" id="PS50977">
    <property type="entry name" value="HTH_TETR_2"/>
    <property type="match status" value="1"/>
</dbReference>
<keyword evidence="1" id="KW-0678">Repressor</keyword>
<dbReference type="OrthoDB" id="9814200at2"/>
<protein>
    <recommendedName>
        <fullName evidence="4">HTH tetR-type domain-containing protein</fullName>
    </recommendedName>
</protein>
<dbReference type="EMBL" id="PIOC01000033">
    <property type="protein sequence ID" value="RDW15226.1"/>
    <property type="molecule type" value="Genomic_DNA"/>
</dbReference>
<dbReference type="PRINTS" id="PR00455">
    <property type="entry name" value="HTHTETR"/>
</dbReference>
<dbReference type="InterPro" id="IPR009057">
    <property type="entry name" value="Homeodomain-like_sf"/>
</dbReference>
<gene>
    <name evidence="5" type="ORF">CWR48_19560</name>
</gene>
<proteinExistence type="predicted"/>
<dbReference type="PANTHER" id="PTHR43479:SF11">
    <property type="entry name" value="ACREF_ENVCD OPERON REPRESSOR-RELATED"/>
    <property type="match status" value="1"/>
</dbReference>
<dbReference type="RefSeq" id="WP_115774983.1">
    <property type="nucleotide sequence ID" value="NZ_PIOC01000033.1"/>
</dbReference>
<evidence type="ECO:0000259" key="4">
    <source>
        <dbReference type="PROSITE" id="PS50977"/>
    </source>
</evidence>
<evidence type="ECO:0000256" key="1">
    <source>
        <dbReference type="ARBA" id="ARBA00022491"/>
    </source>
</evidence>
<dbReference type="InterPro" id="IPR050624">
    <property type="entry name" value="HTH-type_Tx_Regulator"/>
</dbReference>
<reference evidence="6" key="1">
    <citation type="submission" date="2017-11" db="EMBL/GenBank/DDBJ databases">
        <authorList>
            <person name="Zhu W."/>
        </authorList>
    </citation>
    <scope>NUCLEOTIDE SEQUENCE [LARGE SCALE GENOMIC DNA]</scope>
    <source>
        <strain evidence="6">CAU 1183</strain>
    </source>
</reference>
<sequence>MSDLKLKKKEHILDIAAKEFADKGYDNSNINEIATLSGIGKGSIYLYFKTKKDLYLATMEKVVEKINESSEEIETNDGPLLEKLKMVIESLFKLEEESLPYIILWSRYQFQNHPDFPDEVFPIFEKLKQPLCDIIEEGVKKKIFYTSHPTESAYLILSMVVLLLPSIQPKPFLGELNSDEKIEYILNFIKNGLTYCKDQE</sequence>
<keyword evidence="2 3" id="KW-0238">DNA-binding</keyword>
<dbReference type="SUPFAM" id="SSF46689">
    <property type="entry name" value="Homeodomain-like"/>
    <property type="match status" value="1"/>
</dbReference>
<dbReference type="AlphaFoldDB" id="A0A3D8PGL3"/>
<dbReference type="SUPFAM" id="SSF48498">
    <property type="entry name" value="Tetracyclin repressor-like, C-terminal domain"/>
    <property type="match status" value="1"/>
</dbReference>
<accession>A0A3D8PGL3</accession>
<dbReference type="InterPro" id="IPR036271">
    <property type="entry name" value="Tet_transcr_reg_TetR-rel_C_sf"/>
</dbReference>
<organism evidence="5 6">
    <name type="scientific">Oceanobacillus arenosus</name>
    <dbReference type="NCBI Taxonomy" id="1229153"/>
    <lineage>
        <taxon>Bacteria</taxon>
        <taxon>Bacillati</taxon>
        <taxon>Bacillota</taxon>
        <taxon>Bacilli</taxon>
        <taxon>Bacillales</taxon>
        <taxon>Bacillaceae</taxon>
        <taxon>Oceanobacillus</taxon>
    </lineage>
</organism>
<dbReference type="InterPro" id="IPR001647">
    <property type="entry name" value="HTH_TetR"/>
</dbReference>
<evidence type="ECO:0000313" key="6">
    <source>
        <dbReference type="Proteomes" id="UP000257143"/>
    </source>
</evidence>